<dbReference type="VEuPathDB" id="TriTrypDB:TvY486_1102380"/>
<keyword evidence="1" id="KW-0812">Transmembrane</keyword>
<accession>G0UAC0</accession>
<organism evidence="2">
    <name type="scientific">Trypanosoma vivax (strain Y486)</name>
    <dbReference type="NCBI Taxonomy" id="1055687"/>
    <lineage>
        <taxon>Eukaryota</taxon>
        <taxon>Discoba</taxon>
        <taxon>Euglenozoa</taxon>
        <taxon>Kinetoplastea</taxon>
        <taxon>Metakinetoplastina</taxon>
        <taxon>Trypanosomatida</taxon>
        <taxon>Trypanosomatidae</taxon>
        <taxon>Trypanosoma</taxon>
        <taxon>Duttonella</taxon>
    </lineage>
</organism>
<protein>
    <submittedName>
        <fullName evidence="2">Uncharacterized protein</fullName>
    </submittedName>
</protein>
<evidence type="ECO:0000256" key="1">
    <source>
        <dbReference type="SAM" id="Phobius"/>
    </source>
</evidence>
<evidence type="ECO:0000313" key="2">
    <source>
        <dbReference type="EMBL" id="CCC52753.1"/>
    </source>
</evidence>
<sequence length="157" mass="17671">MHCLANRPCACLSYLFDSATVMWLGVCSEMSPQMELWLCEKTTFINISCCFEGGPVSTLEGTTSFCVADMSFCIFAAVQRSCHYGALPCNRITGYGWWFMCTFLALPYFLFVCLSVYSFHSSVNACTFVTLSSSQCQRGFTSWHATRLLHQLNFSHC</sequence>
<reference evidence="2" key="1">
    <citation type="journal article" date="2012" name="Proc. Natl. Acad. Sci. U.S.A.">
        <title>Antigenic diversity is generated by distinct evolutionary mechanisms in African trypanosome species.</title>
        <authorList>
            <person name="Jackson A.P."/>
            <person name="Berry A."/>
            <person name="Aslett M."/>
            <person name="Allison H.C."/>
            <person name="Burton P."/>
            <person name="Vavrova-Anderson J."/>
            <person name="Brown R."/>
            <person name="Browne H."/>
            <person name="Corton N."/>
            <person name="Hauser H."/>
            <person name="Gamble J."/>
            <person name="Gilderthorp R."/>
            <person name="Marcello L."/>
            <person name="McQuillan J."/>
            <person name="Otto T.D."/>
            <person name="Quail M.A."/>
            <person name="Sanders M.J."/>
            <person name="van Tonder A."/>
            <person name="Ginger M.L."/>
            <person name="Field M.C."/>
            <person name="Barry J.D."/>
            <person name="Hertz-Fowler C."/>
            <person name="Berriman M."/>
        </authorList>
    </citation>
    <scope>NUCLEOTIDE SEQUENCE</scope>
    <source>
        <strain evidence="2">Y486</strain>
    </source>
</reference>
<name>G0UAC0_TRYVY</name>
<dbReference type="AlphaFoldDB" id="G0UAC0"/>
<keyword evidence="1" id="KW-1133">Transmembrane helix</keyword>
<proteinExistence type="predicted"/>
<keyword evidence="1" id="KW-0472">Membrane</keyword>
<feature type="transmembrane region" description="Helical" evidence="1">
    <location>
        <begin position="97"/>
        <end position="119"/>
    </location>
</feature>
<gene>
    <name evidence="2" type="ORF">TVY486_1102380</name>
</gene>
<dbReference type="EMBL" id="HE573027">
    <property type="protein sequence ID" value="CCC52753.1"/>
    <property type="molecule type" value="Genomic_DNA"/>
</dbReference>